<proteinExistence type="predicted"/>
<accession>A0A0E9TPA4</accession>
<organism evidence="1">
    <name type="scientific">Anguilla anguilla</name>
    <name type="common">European freshwater eel</name>
    <name type="synonym">Muraena anguilla</name>
    <dbReference type="NCBI Taxonomy" id="7936"/>
    <lineage>
        <taxon>Eukaryota</taxon>
        <taxon>Metazoa</taxon>
        <taxon>Chordata</taxon>
        <taxon>Craniata</taxon>
        <taxon>Vertebrata</taxon>
        <taxon>Euteleostomi</taxon>
        <taxon>Actinopterygii</taxon>
        <taxon>Neopterygii</taxon>
        <taxon>Teleostei</taxon>
        <taxon>Anguilliformes</taxon>
        <taxon>Anguillidae</taxon>
        <taxon>Anguilla</taxon>
    </lineage>
</organism>
<protein>
    <submittedName>
        <fullName evidence="1">Uncharacterized protein</fullName>
    </submittedName>
</protein>
<reference evidence="1" key="1">
    <citation type="submission" date="2014-11" db="EMBL/GenBank/DDBJ databases">
        <authorList>
            <person name="Amaro Gonzalez C."/>
        </authorList>
    </citation>
    <scope>NUCLEOTIDE SEQUENCE</scope>
</reference>
<name>A0A0E9TPA4_ANGAN</name>
<dbReference type="AlphaFoldDB" id="A0A0E9TPA4"/>
<evidence type="ECO:0000313" key="1">
    <source>
        <dbReference type="EMBL" id="JAH55267.1"/>
    </source>
</evidence>
<dbReference type="EMBL" id="GBXM01053310">
    <property type="protein sequence ID" value="JAH55267.1"/>
    <property type="molecule type" value="Transcribed_RNA"/>
</dbReference>
<sequence>MPGNHSLVSKCKTQRSYPAVGSTVSFLQDYSLRKTVKKQNKYF</sequence>
<reference evidence="1" key="2">
    <citation type="journal article" date="2015" name="Fish Shellfish Immunol.">
        <title>Early steps in the European eel (Anguilla anguilla)-Vibrio vulnificus interaction in the gills: Role of the RtxA13 toxin.</title>
        <authorList>
            <person name="Callol A."/>
            <person name="Pajuelo D."/>
            <person name="Ebbesson L."/>
            <person name="Teles M."/>
            <person name="MacKenzie S."/>
            <person name="Amaro C."/>
        </authorList>
    </citation>
    <scope>NUCLEOTIDE SEQUENCE</scope>
</reference>